<dbReference type="AlphaFoldDB" id="A0A9W5B877"/>
<dbReference type="Gene3D" id="3.40.190.290">
    <property type="match status" value="1"/>
</dbReference>
<feature type="domain" description="HTH lysR-type" evidence="6">
    <location>
        <begin position="4"/>
        <end position="61"/>
    </location>
</feature>
<comment type="caution">
    <text evidence="7">The sequence shown here is derived from an EMBL/GenBank/DDBJ whole genome shotgun (WGS) entry which is preliminary data.</text>
</comment>
<dbReference type="Proteomes" id="UP000191933">
    <property type="component" value="Unassembled WGS sequence"/>
</dbReference>
<dbReference type="SUPFAM" id="SSF53850">
    <property type="entry name" value="Periplasmic binding protein-like II"/>
    <property type="match status" value="1"/>
</dbReference>
<keyword evidence="2" id="KW-0805">Transcription regulation</keyword>
<dbReference type="GO" id="GO:0010628">
    <property type="term" value="P:positive regulation of gene expression"/>
    <property type="evidence" value="ECO:0007669"/>
    <property type="project" value="TreeGrafter"/>
</dbReference>
<comment type="similarity">
    <text evidence="1">Belongs to the LysR transcriptional regulatory family.</text>
</comment>
<evidence type="ECO:0000313" key="7">
    <source>
        <dbReference type="EMBL" id="CUX03488.1"/>
    </source>
</evidence>
<dbReference type="GO" id="GO:0043565">
    <property type="term" value="F:sequence-specific DNA binding"/>
    <property type="evidence" value="ECO:0007669"/>
    <property type="project" value="TreeGrafter"/>
</dbReference>
<name>A0A9W5B877_9HYPH</name>
<sequence length="334" mass="36071">MIAMEIRELEVFLAVMSAGSITGAARLLDRSQSQVTRLIQDLETSLGFALFDRNGPRITPSDKGIAFHAEAERFLSGIGHLRERAKTIALKEPEPIEIAATSAFAAGIIPLALAELPERLLPHTTFLRSMPAEAAVQSVLARTADFCVTSLPADQPGLDVHGFFQGRCVAAVAPDDPLAKQEVIAISDLEARTLVTMANPFRLRRRVDQALEQANVRAGRIIATSAAMNAVQMASTGIGVAIIEPATAYGLQMAHVEVRPLDVDIPFLWGIFSASARPLSETSRELIQLIIRIASARMPHFIAHDPRQLSRVADMTYGGGFDSELSRAAPFRGS</sequence>
<keyword evidence="8" id="KW-1185">Reference proteome</keyword>
<keyword evidence="5" id="KW-0804">Transcription</keyword>
<dbReference type="InterPro" id="IPR036390">
    <property type="entry name" value="WH_DNA-bd_sf"/>
</dbReference>
<dbReference type="SUPFAM" id="SSF46785">
    <property type="entry name" value="Winged helix' DNA-binding domain"/>
    <property type="match status" value="1"/>
</dbReference>
<organism evidence="7 8">
    <name type="scientific">Agrobacterium genomosp. 2 str. CFBP 5494</name>
    <dbReference type="NCBI Taxonomy" id="1183436"/>
    <lineage>
        <taxon>Bacteria</taxon>
        <taxon>Pseudomonadati</taxon>
        <taxon>Pseudomonadota</taxon>
        <taxon>Alphaproteobacteria</taxon>
        <taxon>Hyphomicrobiales</taxon>
        <taxon>Rhizobiaceae</taxon>
        <taxon>Rhizobium/Agrobacterium group</taxon>
        <taxon>Agrobacterium</taxon>
        <taxon>Agrobacterium tumefaciens complex</taxon>
    </lineage>
</organism>
<keyword evidence="4" id="KW-0010">Activator</keyword>
<protein>
    <submittedName>
        <fullName evidence="7">LysR family transcriptional regulator</fullName>
    </submittedName>
</protein>
<accession>A0A9W5B877</accession>
<dbReference type="EMBL" id="FBVY01000047">
    <property type="protein sequence ID" value="CUX03488.1"/>
    <property type="molecule type" value="Genomic_DNA"/>
</dbReference>
<dbReference type="InterPro" id="IPR005119">
    <property type="entry name" value="LysR_subst-bd"/>
</dbReference>
<dbReference type="Pfam" id="PF03466">
    <property type="entry name" value="LysR_substrate"/>
    <property type="match status" value="1"/>
</dbReference>
<dbReference type="InterPro" id="IPR000847">
    <property type="entry name" value="LysR_HTH_N"/>
</dbReference>
<evidence type="ECO:0000256" key="2">
    <source>
        <dbReference type="ARBA" id="ARBA00023015"/>
    </source>
</evidence>
<proteinExistence type="inferred from homology"/>
<evidence type="ECO:0000259" key="6">
    <source>
        <dbReference type="PROSITE" id="PS50931"/>
    </source>
</evidence>
<dbReference type="GO" id="GO:0003700">
    <property type="term" value="F:DNA-binding transcription factor activity"/>
    <property type="evidence" value="ECO:0007669"/>
    <property type="project" value="InterPro"/>
</dbReference>
<dbReference type="Gene3D" id="1.10.10.10">
    <property type="entry name" value="Winged helix-like DNA-binding domain superfamily/Winged helix DNA-binding domain"/>
    <property type="match status" value="1"/>
</dbReference>
<dbReference type="InterPro" id="IPR036388">
    <property type="entry name" value="WH-like_DNA-bd_sf"/>
</dbReference>
<dbReference type="PANTHER" id="PTHR30427:SF1">
    <property type="entry name" value="TRANSCRIPTIONAL ACTIVATOR PROTEIN LYSR"/>
    <property type="match status" value="1"/>
</dbReference>
<keyword evidence="3" id="KW-0238">DNA-binding</keyword>
<evidence type="ECO:0000313" key="8">
    <source>
        <dbReference type="Proteomes" id="UP000191933"/>
    </source>
</evidence>
<dbReference type="PANTHER" id="PTHR30427">
    <property type="entry name" value="TRANSCRIPTIONAL ACTIVATOR PROTEIN LYSR"/>
    <property type="match status" value="1"/>
</dbReference>
<evidence type="ECO:0000256" key="1">
    <source>
        <dbReference type="ARBA" id="ARBA00009437"/>
    </source>
</evidence>
<dbReference type="RefSeq" id="WP_080823761.1">
    <property type="nucleotide sequence ID" value="NZ_LT009721.1"/>
</dbReference>
<gene>
    <name evidence="7" type="ORF">AGR2A_pb10183</name>
</gene>
<evidence type="ECO:0000256" key="5">
    <source>
        <dbReference type="ARBA" id="ARBA00023163"/>
    </source>
</evidence>
<evidence type="ECO:0000256" key="3">
    <source>
        <dbReference type="ARBA" id="ARBA00023125"/>
    </source>
</evidence>
<reference evidence="7 8" key="1">
    <citation type="submission" date="2016-01" db="EMBL/GenBank/DDBJ databases">
        <authorList>
            <person name="Regsiter A."/>
            <person name="william w."/>
        </authorList>
    </citation>
    <scope>NUCLEOTIDE SEQUENCE [LARGE SCALE GENOMIC DNA]</scope>
    <source>
        <strain evidence="7 8">CFBP 5494</strain>
    </source>
</reference>
<evidence type="ECO:0000256" key="4">
    <source>
        <dbReference type="ARBA" id="ARBA00023159"/>
    </source>
</evidence>
<dbReference type="Pfam" id="PF00126">
    <property type="entry name" value="HTH_1"/>
    <property type="match status" value="1"/>
</dbReference>
<dbReference type="PROSITE" id="PS50931">
    <property type="entry name" value="HTH_LYSR"/>
    <property type="match status" value="1"/>
</dbReference>